<dbReference type="RefSeq" id="WP_058531876.1">
    <property type="nucleotide sequence ID" value="NZ_CAAAIN010000002.1"/>
</dbReference>
<accession>A0A0W0XQR9</accession>
<dbReference type="PANTHER" id="PTHR44591">
    <property type="entry name" value="STRESS RESPONSE REGULATOR PROTEIN 1"/>
    <property type="match status" value="1"/>
</dbReference>
<evidence type="ECO:0000313" key="4">
    <source>
        <dbReference type="EMBL" id="KTD46949.1"/>
    </source>
</evidence>
<gene>
    <name evidence="4" type="ORF">Lrub_1871</name>
</gene>
<dbReference type="EMBL" id="LNYT01000020">
    <property type="protein sequence ID" value="KTD46949.1"/>
    <property type="molecule type" value="Genomic_DNA"/>
</dbReference>
<feature type="modified residue" description="4-aspartylphosphate" evidence="2">
    <location>
        <position position="58"/>
    </location>
</feature>
<dbReference type="Gene3D" id="3.40.50.2300">
    <property type="match status" value="1"/>
</dbReference>
<proteinExistence type="predicted"/>
<dbReference type="STRING" id="458.Lrub_1871"/>
<evidence type="ECO:0000256" key="1">
    <source>
        <dbReference type="ARBA" id="ARBA00022553"/>
    </source>
</evidence>
<evidence type="ECO:0000259" key="3">
    <source>
        <dbReference type="PROSITE" id="PS50110"/>
    </source>
</evidence>
<dbReference type="GO" id="GO:0000160">
    <property type="term" value="P:phosphorelay signal transduction system"/>
    <property type="evidence" value="ECO:0007669"/>
    <property type="project" value="InterPro"/>
</dbReference>
<reference evidence="4 5" key="1">
    <citation type="submission" date="2015-11" db="EMBL/GenBank/DDBJ databases">
        <title>Genomic analysis of 38 Legionella species identifies large and diverse effector repertoires.</title>
        <authorList>
            <person name="Burstein D."/>
            <person name="Amaro F."/>
            <person name="Zusman T."/>
            <person name="Lifshitz Z."/>
            <person name="Cohen O."/>
            <person name="Gilbert J.A."/>
            <person name="Pupko T."/>
            <person name="Shuman H.A."/>
            <person name="Segal G."/>
        </authorList>
    </citation>
    <scope>NUCLEOTIDE SEQUENCE [LARGE SCALE GENOMIC DNA]</scope>
    <source>
        <strain evidence="4 5">WA-270A-C2</strain>
    </source>
</reference>
<dbReference type="AlphaFoldDB" id="A0A0W0XQR9"/>
<dbReference type="PATRIC" id="fig|458.5.peg.1951"/>
<dbReference type="SMART" id="SM00448">
    <property type="entry name" value="REC"/>
    <property type="match status" value="1"/>
</dbReference>
<dbReference type="InterPro" id="IPR011006">
    <property type="entry name" value="CheY-like_superfamily"/>
</dbReference>
<dbReference type="Pfam" id="PF00072">
    <property type="entry name" value="Response_reg"/>
    <property type="match status" value="1"/>
</dbReference>
<protein>
    <submittedName>
        <fullName evidence="4">Two-component response regulator</fullName>
    </submittedName>
</protein>
<organism evidence="4 5">
    <name type="scientific">Legionella rubrilucens</name>
    <dbReference type="NCBI Taxonomy" id="458"/>
    <lineage>
        <taxon>Bacteria</taxon>
        <taxon>Pseudomonadati</taxon>
        <taxon>Pseudomonadota</taxon>
        <taxon>Gammaproteobacteria</taxon>
        <taxon>Legionellales</taxon>
        <taxon>Legionellaceae</taxon>
        <taxon>Legionella</taxon>
    </lineage>
</organism>
<name>A0A0W0XQR9_9GAMM</name>
<keyword evidence="1 2" id="KW-0597">Phosphoprotein</keyword>
<feature type="domain" description="Response regulatory" evidence="3">
    <location>
        <begin position="8"/>
        <end position="125"/>
    </location>
</feature>
<dbReference type="PANTHER" id="PTHR44591:SF3">
    <property type="entry name" value="RESPONSE REGULATORY DOMAIN-CONTAINING PROTEIN"/>
    <property type="match status" value="1"/>
</dbReference>
<dbReference type="PROSITE" id="PS50110">
    <property type="entry name" value="RESPONSE_REGULATORY"/>
    <property type="match status" value="1"/>
</dbReference>
<keyword evidence="5" id="KW-1185">Reference proteome</keyword>
<dbReference type="SUPFAM" id="SSF52172">
    <property type="entry name" value="CheY-like"/>
    <property type="match status" value="1"/>
</dbReference>
<evidence type="ECO:0000256" key="2">
    <source>
        <dbReference type="PROSITE-ProRule" id="PRU00169"/>
    </source>
</evidence>
<sequence>MSSKTLNTILYAEDESDIREIAQIALEDLGGFEVIYCTNGFDVLKAAKETEPDLLLLDVMMPGMDGPTALSELRKMPGYVQIPAIFMTAKIQSEEIQHYMAMGALEVISKPFDPMTLADKIKSAWERQA</sequence>
<comment type="caution">
    <text evidence="4">The sequence shown here is derived from an EMBL/GenBank/DDBJ whole genome shotgun (WGS) entry which is preliminary data.</text>
</comment>
<dbReference type="InterPro" id="IPR001789">
    <property type="entry name" value="Sig_transdc_resp-reg_receiver"/>
</dbReference>
<evidence type="ECO:0000313" key="5">
    <source>
        <dbReference type="Proteomes" id="UP000054608"/>
    </source>
</evidence>
<dbReference type="InterPro" id="IPR050595">
    <property type="entry name" value="Bact_response_regulator"/>
</dbReference>
<dbReference type="Proteomes" id="UP000054608">
    <property type="component" value="Unassembled WGS sequence"/>
</dbReference>
<dbReference type="OrthoDB" id="9800897at2"/>